<evidence type="ECO:0000313" key="2">
    <source>
        <dbReference type="Proteomes" id="UP000005467"/>
    </source>
</evidence>
<dbReference type="HOGENOM" id="CLU_3211380_0_0_6"/>
<name>E8KES5_9PAST</name>
<dbReference type="EMBL" id="AEVG01000025">
    <property type="protein sequence ID" value="EFX92621.1"/>
    <property type="molecule type" value="Genomic_DNA"/>
</dbReference>
<proteinExistence type="predicted"/>
<reference evidence="1 2" key="1">
    <citation type="submission" date="2011-01" db="EMBL/GenBank/DDBJ databases">
        <authorList>
            <person name="Muzny D."/>
            <person name="Qin X."/>
            <person name="Deng J."/>
            <person name="Jiang H."/>
            <person name="Liu Y."/>
            <person name="Qu J."/>
            <person name="Song X.-Z."/>
            <person name="Zhang L."/>
            <person name="Thornton R."/>
            <person name="Coyle M."/>
            <person name="Francisco L."/>
            <person name="Jackson L."/>
            <person name="Javaid M."/>
            <person name="Korchina V."/>
            <person name="Kovar C."/>
            <person name="Mata R."/>
            <person name="Mathew T."/>
            <person name="Ngo R."/>
            <person name="Nguyen L."/>
            <person name="Nguyen N."/>
            <person name="Okwuonu G."/>
            <person name="Ongeri F."/>
            <person name="Pham C."/>
            <person name="Simmons D."/>
            <person name="Wilczek-Boney K."/>
            <person name="Hale W."/>
            <person name="Jakkamsetti A."/>
            <person name="Pham P."/>
            <person name="Ruth R."/>
            <person name="San Lucas F."/>
            <person name="Warren J."/>
            <person name="Zhang J."/>
            <person name="Zhao Z."/>
            <person name="Zhou C."/>
            <person name="Zhu D."/>
            <person name="Lee S."/>
            <person name="Bess C."/>
            <person name="Blankenburg K."/>
            <person name="Forbes L."/>
            <person name="Fu Q."/>
            <person name="Gubbala S."/>
            <person name="Hirani K."/>
            <person name="Jayaseelan J.C."/>
            <person name="Lara F."/>
            <person name="Munidasa M."/>
            <person name="Palculict T."/>
            <person name="Patil S."/>
            <person name="Pu L.-L."/>
            <person name="Saada N."/>
            <person name="Tang L."/>
            <person name="Weissenberger G."/>
            <person name="Zhu Y."/>
            <person name="Hemphill L."/>
            <person name="Shang Y."/>
            <person name="Youmans B."/>
            <person name="Ayvaz T."/>
            <person name="Ross M."/>
            <person name="Santibanez J."/>
            <person name="Aqrawi P."/>
            <person name="Gross S."/>
            <person name="Joshi V."/>
            <person name="Fowler G."/>
            <person name="Nazareth L."/>
            <person name="Reid J."/>
            <person name="Worley K."/>
            <person name="Petrosino J."/>
            <person name="Highlander S."/>
            <person name="Gibbs R."/>
        </authorList>
    </citation>
    <scope>NUCLEOTIDE SEQUENCE [LARGE SCALE GENOMIC DNA]</scope>
    <source>
        <strain evidence="1 2">ATCC 25976</strain>
    </source>
</reference>
<sequence>MALPSSKYIWRSIESEKIEMREKLRTKVLSRRAKKQKIEFSLQN</sequence>
<protein>
    <submittedName>
        <fullName evidence="1">Uncharacterized protein</fullName>
    </submittedName>
</protein>
<dbReference type="AlphaFoldDB" id="E8KES5"/>
<dbReference type="Proteomes" id="UP000005467">
    <property type="component" value="Unassembled WGS sequence"/>
</dbReference>
<evidence type="ECO:0000313" key="1">
    <source>
        <dbReference type="EMBL" id="EFX92621.1"/>
    </source>
</evidence>
<accession>E8KES5</accession>
<organism evidence="1 2">
    <name type="scientific">Actinobacillus ureae ATCC 25976</name>
    <dbReference type="NCBI Taxonomy" id="887324"/>
    <lineage>
        <taxon>Bacteria</taxon>
        <taxon>Pseudomonadati</taxon>
        <taxon>Pseudomonadota</taxon>
        <taxon>Gammaproteobacteria</taxon>
        <taxon>Pasteurellales</taxon>
        <taxon>Pasteurellaceae</taxon>
        <taxon>Actinobacillus</taxon>
    </lineage>
</organism>
<gene>
    <name evidence="1" type="ORF">HMPREF0027_0342</name>
</gene>
<comment type="caution">
    <text evidence="1">The sequence shown here is derived from an EMBL/GenBank/DDBJ whole genome shotgun (WGS) entry which is preliminary data.</text>
</comment>
<keyword evidence="2" id="KW-1185">Reference proteome</keyword>